<proteinExistence type="predicted"/>
<accession>A0A1E3BCA4</accession>
<dbReference type="AlphaFoldDB" id="A0A1E3BCA4"/>
<dbReference type="VEuPathDB" id="FungiDB:SI65_06814"/>
<sequence length="189" mass="21845">MLVDKEQWLLGSKEVNVVILVSIKEDKEALSETKATEASRRRVRSLLIDFGSTKGKVLHMKEVQGEDEDIKEDFNEVVSDRGMYQEIRDMIDPDDWIGPLNVSLEVWERGPSGPQRQGERTQIIPKTDTAAPVIKITDLFPGSYYENLQDFDASRTREMDLDRFGHHLKQARKEVARDRALDFLRPWDD</sequence>
<dbReference type="EMBL" id="JXNT01000007">
    <property type="protein sequence ID" value="ODM18026.1"/>
    <property type="molecule type" value="Genomic_DNA"/>
</dbReference>
<keyword evidence="2" id="KW-1185">Reference proteome</keyword>
<organism evidence="1 2">
    <name type="scientific">Aspergillus cristatus</name>
    <name type="common">Chinese Fuzhuan brick tea-fermentation fungus</name>
    <name type="synonym">Eurotium cristatum</name>
    <dbReference type="NCBI Taxonomy" id="573508"/>
    <lineage>
        <taxon>Eukaryota</taxon>
        <taxon>Fungi</taxon>
        <taxon>Dikarya</taxon>
        <taxon>Ascomycota</taxon>
        <taxon>Pezizomycotina</taxon>
        <taxon>Eurotiomycetes</taxon>
        <taxon>Eurotiomycetidae</taxon>
        <taxon>Eurotiales</taxon>
        <taxon>Aspergillaceae</taxon>
        <taxon>Aspergillus</taxon>
        <taxon>Aspergillus subgen. Aspergillus</taxon>
    </lineage>
</organism>
<evidence type="ECO:0000313" key="1">
    <source>
        <dbReference type="EMBL" id="ODM18026.1"/>
    </source>
</evidence>
<gene>
    <name evidence="1" type="ORF">SI65_06814</name>
</gene>
<comment type="caution">
    <text evidence="1">The sequence shown here is derived from an EMBL/GenBank/DDBJ whole genome shotgun (WGS) entry which is preliminary data.</text>
</comment>
<evidence type="ECO:0000313" key="2">
    <source>
        <dbReference type="Proteomes" id="UP000094569"/>
    </source>
</evidence>
<name>A0A1E3BCA4_ASPCR</name>
<reference evidence="1 2" key="1">
    <citation type="journal article" date="2016" name="BMC Genomics">
        <title>Comparative genomic and transcriptomic analyses of the Fuzhuan brick tea-fermentation fungus Aspergillus cristatus.</title>
        <authorList>
            <person name="Ge Y."/>
            <person name="Wang Y."/>
            <person name="Liu Y."/>
            <person name="Tan Y."/>
            <person name="Ren X."/>
            <person name="Zhang X."/>
            <person name="Hyde K.D."/>
            <person name="Liu Y."/>
            <person name="Liu Z."/>
        </authorList>
    </citation>
    <scope>NUCLEOTIDE SEQUENCE [LARGE SCALE GENOMIC DNA]</scope>
    <source>
        <strain evidence="1 2">GZAAS20.1005</strain>
    </source>
</reference>
<protein>
    <submittedName>
        <fullName evidence="1">Uncharacterized protein</fullName>
    </submittedName>
</protein>
<dbReference type="OrthoDB" id="5418367at2759"/>
<dbReference type="Proteomes" id="UP000094569">
    <property type="component" value="Unassembled WGS sequence"/>
</dbReference>